<dbReference type="RefSeq" id="WP_084573949.1">
    <property type="nucleotide sequence ID" value="NZ_CP155572.1"/>
</dbReference>
<proteinExistence type="predicted"/>
<dbReference type="STRING" id="112901.SAMN04488500_10229"/>
<dbReference type="PANTHER" id="PTHR36529:SF1">
    <property type="entry name" value="GLYCOSYLTRANSFERASE"/>
    <property type="match status" value="1"/>
</dbReference>
<sequence length="276" mass="29629">MRNAIVVFTKVPKAGETKTRLTTNRGGVLTPEEAMALYEGCVLDVINVCLAAGSGDVFVCYNHDGDRECLENLLNRTADRSQIREVFADQGGNFDQCMQYAADYILKNGSANRLADSVIIVGGDLPSLQPAIIKDALRKLEYLASTDSGLLTAERRENTALNIGAALVEGACQEGGFSLVGYTCTTPFSFDRVFYNTEGITALDMLVSKAIQENIPFGVVEAAPDVDIPVDLASMIPVIKALQLAARHDESIKVPVNTLEVLGKSGLESSALPPQR</sequence>
<dbReference type="EMBL" id="FWXI01000002">
    <property type="protein sequence ID" value="SMC37737.1"/>
    <property type="molecule type" value="Genomic_DNA"/>
</dbReference>
<name>A0A1W1YNJ3_9FIRM</name>
<gene>
    <name evidence="1" type="ORF">SAMN04488500_10229</name>
</gene>
<protein>
    <submittedName>
        <fullName evidence="1">Uncharacterized conserved protein, glycosyltransferase A (GT-A) superfamily, DUF2064 family</fullName>
    </submittedName>
</protein>
<dbReference type="Gene3D" id="3.90.550.10">
    <property type="entry name" value="Spore Coat Polysaccharide Biosynthesis Protein SpsA, Chain A"/>
    <property type="match status" value="1"/>
</dbReference>
<dbReference type="Proteomes" id="UP000192738">
    <property type="component" value="Unassembled WGS sequence"/>
</dbReference>
<organism evidence="1 2">
    <name type="scientific">Sporomusa malonica</name>
    <dbReference type="NCBI Taxonomy" id="112901"/>
    <lineage>
        <taxon>Bacteria</taxon>
        <taxon>Bacillati</taxon>
        <taxon>Bacillota</taxon>
        <taxon>Negativicutes</taxon>
        <taxon>Selenomonadales</taxon>
        <taxon>Sporomusaceae</taxon>
        <taxon>Sporomusa</taxon>
    </lineage>
</organism>
<dbReference type="Pfam" id="PF09837">
    <property type="entry name" value="DUF2064"/>
    <property type="match status" value="1"/>
</dbReference>
<dbReference type="GO" id="GO:0016740">
    <property type="term" value="F:transferase activity"/>
    <property type="evidence" value="ECO:0007669"/>
    <property type="project" value="UniProtKB-KW"/>
</dbReference>
<dbReference type="PANTHER" id="PTHR36529">
    <property type="entry name" value="SLL1095 PROTEIN"/>
    <property type="match status" value="1"/>
</dbReference>
<dbReference type="InterPro" id="IPR029044">
    <property type="entry name" value="Nucleotide-diphossugar_trans"/>
</dbReference>
<dbReference type="OrthoDB" id="9810303at2"/>
<evidence type="ECO:0000313" key="2">
    <source>
        <dbReference type="Proteomes" id="UP000192738"/>
    </source>
</evidence>
<dbReference type="SUPFAM" id="SSF53448">
    <property type="entry name" value="Nucleotide-diphospho-sugar transferases"/>
    <property type="match status" value="1"/>
</dbReference>
<keyword evidence="1" id="KW-0808">Transferase</keyword>
<dbReference type="AlphaFoldDB" id="A0A1W1YNJ3"/>
<accession>A0A1W1YNJ3</accession>
<evidence type="ECO:0000313" key="1">
    <source>
        <dbReference type="EMBL" id="SMC37737.1"/>
    </source>
</evidence>
<dbReference type="InterPro" id="IPR018641">
    <property type="entry name" value="Trfase_1_rSAM/seldom-assoc"/>
</dbReference>
<keyword evidence="2" id="KW-1185">Reference proteome</keyword>
<reference evidence="1 2" key="1">
    <citation type="submission" date="2017-04" db="EMBL/GenBank/DDBJ databases">
        <authorList>
            <person name="Afonso C.L."/>
            <person name="Miller P.J."/>
            <person name="Scott M.A."/>
            <person name="Spackman E."/>
            <person name="Goraichik I."/>
            <person name="Dimitrov K.M."/>
            <person name="Suarez D.L."/>
            <person name="Swayne D.E."/>
        </authorList>
    </citation>
    <scope>NUCLEOTIDE SEQUENCE [LARGE SCALE GENOMIC DNA]</scope>
    <source>
        <strain evidence="1 2">DSM 5090</strain>
    </source>
</reference>